<dbReference type="InterPro" id="IPR011008">
    <property type="entry name" value="Dimeric_a/b-barrel"/>
</dbReference>
<dbReference type="PANTHER" id="PTHR33336">
    <property type="entry name" value="QUINOL MONOOXYGENASE YGIN-RELATED"/>
    <property type="match status" value="1"/>
</dbReference>
<comment type="caution">
    <text evidence="2">The sequence shown here is derived from an EMBL/GenBank/DDBJ whole genome shotgun (WGS) entry which is preliminary data.</text>
</comment>
<feature type="domain" description="ABM" evidence="1">
    <location>
        <begin position="2"/>
        <end position="100"/>
    </location>
</feature>
<dbReference type="GO" id="GO:0004497">
    <property type="term" value="F:monooxygenase activity"/>
    <property type="evidence" value="ECO:0007669"/>
    <property type="project" value="UniProtKB-KW"/>
</dbReference>
<dbReference type="InterPro" id="IPR007138">
    <property type="entry name" value="ABM_dom"/>
</dbReference>
<evidence type="ECO:0000313" key="2">
    <source>
        <dbReference type="EMBL" id="PQO26233.1"/>
    </source>
</evidence>
<protein>
    <submittedName>
        <fullName evidence="2">Antibiotic biosynthesis monooxygenase</fullName>
    </submittedName>
</protein>
<proteinExistence type="predicted"/>
<dbReference type="InterPro" id="IPR050744">
    <property type="entry name" value="AI-2_Isomerase_LsrG"/>
</dbReference>
<dbReference type="RefSeq" id="WP_105358135.1">
    <property type="nucleotide sequence ID" value="NZ_PUIA01000069.1"/>
</dbReference>
<reference evidence="2 3" key="1">
    <citation type="submission" date="2018-02" db="EMBL/GenBank/DDBJ databases">
        <title>Comparative genomes isolates from brazilian mangrove.</title>
        <authorList>
            <person name="Araujo J.E."/>
            <person name="Taketani R.G."/>
            <person name="Silva M.C.P."/>
            <person name="Loureco M.V."/>
            <person name="Andreote F.D."/>
        </authorList>
    </citation>
    <scope>NUCLEOTIDE SEQUENCE [LARGE SCALE GENOMIC DNA]</scope>
    <source>
        <strain evidence="2 3">HEX-2 MGV</strain>
    </source>
</reference>
<gene>
    <name evidence="2" type="ORF">C5Y96_22490</name>
</gene>
<dbReference type="SUPFAM" id="SSF54909">
    <property type="entry name" value="Dimeric alpha+beta barrel"/>
    <property type="match status" value="1"/>
</dbReference>
<keyword evidence="2" id="KW-0503">Monooxygenase</keyword>
<keyword evidence="2" id="KW-0560">Oxidoreductase</keyword>
<organism evidence="2 3">
    <name type="scientific">Blastopirellula marina</name>
    <dbReference type="NCBI Taxonomy" id="124"/>
    <lineage>
        <taxon>Bacteria</taxon>
        <taxon>Pseudomonadati</taxon>
        <taxon>Planctomycetota</taxon>
        <taxon>Planctomycetia</taxon>
        <taxon>Pirellulales</taxon>
        <taxon>Pirellulaceae</taxon>
        <taxon>Blastopirellula</taxon>
    </lineage>
</organism>
<dbReference type="Proteomes" id="UP000240009">
    <property type="component" value="Unassembled WGS sequence"/>
</dbReference>
<dbReference type="EMBL" id="PUIA01000069">
    <property type="protein sequence ID" value="PQO26233.1"/>
    <property type="molecule type" value="Genomic_DNA"/>
</dbReference>
<dbReference type="GO" id="GO:0005829">
    <property type="term" value="C:cytosol"/>
    <property type="evidence" value="ECO:0007669"/>
    <property type="project" value="TreeGrafter"/>
</dbReference>
<dbReference type="OrthoDB" id="287932at2"/>
<dbReference type="PANTHER" id="PTHR33336:SF3">
    <property type="entry name" value="ABM DOMAIN-CONTAINING PROTEIN"/>
    <property type="match status" value="1"/>
</dbReference>
<dbReference type="PROSITE" id="PS51725">
    <property type="entry name" value="ABM"/>
    <property type="match status" value="1"/>
</dbReference>
<sequence length="103" mass="11391">MIHVIATINLNPGTRDAFLVAFHELVPKVLEEDGCITYGPTIDVDASLGDVQEGPRDNTVTVVEAWESVEHLQAHLVAPHMNEYREQVKDMVTDMKVQVLAPA</sequence>
<name>A0A2S8F261_9BACT</name>
<evidence type="ECO:0000313" key="3">
    <source>
        <dbReference type="Proteomes" id="UP000240009"/>
    </source>
</evidence>
<dbReference type="AlphaFoldDB" id="A0A2S8F261"/>
<dbReference type="Gene3D" id="3.30.70.100">
    <property type="match status" value="1"/>
</dbReference>
<dbReference type="Pfam" id="PF03992">
    <property type="entry name" value="ABM"/>
    <property type="match status" value="1"/>
</dbReference>
<evidence type="ECO:0000259" key="1">
    <source>
        <dbReference type="PROSITE" id="PS51725"/>
    </source>
</evidence>
<accession>A0A2S8F261</accession>